<keyword evidence="3" id="KW-1185">Reference proteome</keyword>
<dbReference type="AlphaFoldDB" id="A0A4R3VV14"/>
<comment type="caution">
    <text evidence="2">The sequence shown here is derived from an EMBL/GenBank/DDBJ whole genome shotgun (WGS) entry which is preliminary data.</text>
</comment>
<dbReference type="RefSeq" id="WP_132778238.1">
    <property type="nucleotide sequence ID" value="NZ_SMBZ01000032.1"/>
</dbReference>
<reference evidence="2 3" key="1">
    <citation type="submission" date="2019-03" db="EMBL/GenBank/DDBJ databases">
        <title>Genomic Encyclopedia of Type Strains, Phase IV (KMG-IV): sequencing the most valuable type-strain genomes for metagenomic binning, comparative biology and taxonomic classification.</title>
        <authorList>
            <person name="Goeker M."/>
        </authorList>
    </citation>
    <scope>NUCLEOTIDE SEQUENCE [LARGE SCALE GENOMIC DNA]</scope>
    <source>
        <strain evidence="2 3">DSM 22362</strain>
    </source>
</reference>
<dbReference type="EMBL" id="SMBZ01000032">
    <property type="protein sequence ID" value="TCV10508.1"/>
    <property type="molecule type" value="Genomic_DNA"/>
</dbReference>
<sequence length="112" mass="13198">MNSTHQESEHYRKTLIKIYGQMSRHLNVMEEILKQLAIKNKRSEDKENFDPFGEGATMELLDANDVMKILKISPSTYYRLIKTGVLKPIIIGRRHYYSKQQVEGMLKSRLKR</sequence>
<evidence type="ECO:0000313" key="3">
    <source>
        <dbReference type="Proteomes" id="UP000295197"/>
    </source>
</evidence>
<dbReference type="Proteomes" id="UP000295197">
    <property type="component" value="Unassembled WGS sequence"/>
</dbReference>
<organism evidence="2 3">
    <name type="scientific">Sphingobacterium alimentarium</name>
    <dbReference type="NCBI Taxonomy" id="797292"/>
    <lineage>
        <taxon>Bacteria</taxon>
        <taxon>Pseudomonadati</taxon>
        <taxon>Bacteroidota</taxon>
        <taxon>Sphingobacteriia</taxon>
        <taxon>Sphingobacteriales</taxon>
        <taxon>Sphingobacteriaceae</taxon>
        <taxon>Sphingobacterium</taxon>
    </lineage>
</organism>
<gene>
    <name evidence="2" type="ORF">EDC17_103240</name>
</gene>
<dbReference type="InterPro" id="IPR041657">
    <property type="entry name" value="HTH_17"/>
</dbReference>
<name>A0A4R3VV14_9SPHI</name>
<proteinExistence type="predicted"/>
<feature type="domain" description="Helix-turn-helix" evidence="1">
    <location>
        <begin position="60"/>
        <end position="109"/>
    </location>
</feature>
<accession>A0A4R3VV14</accession>
<evidence type="ECO:0000313" key="2">
    <source>
        <dbReference type="EMBL" id="TCV10508.1"/>
    </source>
</evidence>
<evidence type="ECO:0000259" key="1">
    <source>
        <dbReference type="Pfam" id="PF12728"/>
    </source>
</evidence>
<protein>
    <submittedName>
        <fullName evidence="2">Helix-turn-helix protein</fullName>
    </submittedName>
</protein>
<dbReference type="OrthoDB" id="708674at2"/>
<dbReference type="Pfam" id="PF12728">
    <property type="entry name" value="HTH_17"/>
    <property type="match status" value="1"/>
</dbReference>